<protein>
    <recommendedName>
        <fullName evidence="1">Phosphoesterase</fullName>
        <ecNumber evidence="1">3.1.4.-</ecNumber>
    </recommendedName>
</protein>
<dbReference type="EC" id="3.1.4.-" evidence="1"/>
<dbReference type="PANTHER" id="PTHR42850">
    <property type="entry name" value="METALLOPHOSPHOESTERASE"/>
    <property type="match status" value="1"/>
</dbReference>
<dbReference type="GO" id="GO:0005737">
    <property type="term" value="C:cytoplasm"/>
    <property type="evidence" value="ECO:0007669"/>
    <property type="project" value="TreeGrafter"/>
</dbReference>
<comment type="caution">
    <text evidence="3">The sequence shown here is derived from an EMBL/GenBank/DDBJ whole genome shotgun (WGS) entry which is preliminary data.</text>
</comment>
<accession>A0A554MWZ0</accession>
<dbReference type="RefSeq" id="WP_144262923.1">
    <property type="nucleotide sequence ID" value="NZ_QMDX01000011.1"/>
</dbReference>
<dbReference type="Proteomes" id="UP000319894">
    <property type="component" value="Unassembled WGS sequence"/>
</dbReference>
<evidence type="ECO:0000313" key="3">
    <source>
        <dbReference type="EMBL" id="TSD09638.1"/>
    </source>
</evidence>
<proteinExistence type="inferred from homology"/>
<feature type="domain" description="Calcineurin-like phosphoesterase" evidence="2">
    <location>
        <begin position="1"/>
        <end position="184"/>
    </location>
</feature>
<dbReference type="InterPro" id="IPR011152">
    <property type="entry name" value="Pesterase_MJ0912"/>
</dbReference>
<keyword evidence="4" id="KW-1185">Reference proteome</keyword>
<reference evidence="3 4" key="1">
    <citation type="submission" date="2018-06" db="EMBL/GenBank/DDBJ databases">
        <title>Natronomonas sp. F16-60 a new haloarchaeon isolated from a solar saltern of Isla Cristina, Huelva, Spain.</title>
        <authorList>
            <person name="Duran-Viseras A."/>
            <person name="Sanchez-Porro C."/>
            <person name="Ventosa A."/>
        </authorList>
    </citation>
    <scope>NUCLEOTIDE SEQUENCE [LARGE SCALE GENOMIC DNA]</scope>
    <source>
        <strain evidence="3 4">F16-60</strain>
    </source>
</reference>
<dbReference type="InterPro" id="IPR050126">
    <property type="entry name" value="Ap4A_hydrolase"/>
</dbReference>
<dbReference type="InterPro" id="IPR024654">
    <property type="entry name" value="Calcineurin-like_PHP_lpxH"/>
</dbReference>
<comment type="similarity">
    <text evidence="1">Belongs to the metallophosphoesterase superfamily. YfcE family.</text>
</comment>
<dbReference type="NCBIfam" id="TIGR00040">
    <property type="entry name" value="yfcE"/>
    <property type="match status" value="1"/>
</dbReference>
<dbReference type="InterPro" id="IPR000979">
    <property type="entry name" value="Phosphodiesterase_MJ0936/Vps29"/>
</dbReference>
<organism evidence="3 4">
    <name type="scientific">Haloglomus irregulare</name>
    <dbReference type="NCBI Taxonomy" id="2234134"/>
    <lineage>
        <taxon>Archaea</taxon>
        <taxon>Methanobacteriati</taxon>
        <taxon>Methanobacteriota</taxon>
        <taxon>Stenosarchaea group</taxon>
        <taxon>Halobacteria</taxon>
        <taxon>Halobacteriales</taxon>
        <taxon>Natronomonadaceae</taxon>
        <taxon>Haloglomus</taxon>
    </lineage>
</organism>
<gene>
    <name evidence="3" type="ORF">DP107_14780</name>
</gene>
<evidence type="ECO:0000259" key="2">
    <source>
        <dbReference type="Pfam" id="PF12850"/>
    </source>
</evidence>
<sequence length="223" mass="24737">MRLGVISDVHANRVALAAVLDDMPPVDRLVCAGDVVGYGPWPAECVELVREHCAATVEGNHDRNVDTPNRYSMNTMAHEGLKLASERLPAPQREWLRSLPRTAELADDRVLLVHDHPEHVDEYVRPHSFPQMRPYLDDYDACILGHTHIQHEATVDGRLVLNPGSVGQPRDEDPRAAYAVVDTDPDPMVAHCHRVEYDIGAVQAACREAGLPSRTADRLAQGR</sequence>
<dbReference type="PANTHER" id="PTHR42850:SF2">
    <property type="entry name" value="BLL5683 PROTEIN"/>
    <property type="match status" value="1"/>
</dbReference>
<evidence type="ECO:0000313" key="4">
    <source>
        <dbReference type="Proteomes" id="UP000319894"/>
    </source>
</evidence>
<dbReference type="GO" id="GO:0046872">
    <property type="term" value="F:metal ion binding"/>
    <property type="evidence" value="ECO:0007669"/>
    <property type="project" value="UniProtKB-KW"/>
</dbReference>
<dbReference type="Gene3D" id="3.60.21.10">
    <property type="match status" value="1"/>
</dbReference>
<name>A0A554MWZ0_9EURY</name>
<dbReference type="OrthoDB" id="9937at2157"/>
<dbReference type="GO" id="GO:0016791">
    <property type="term" value="F:phosphatase activity"/>
    <property type="evidence" value="ECO:0007669"/>
    <property type="project" value="TreeGrafter"/>
</dbReference>
<evidence type="ECO:0000256" key="1">
    <source>
        <dbReference type="RuleBase" id="RU362039"/>
    </source>
</evidence>
<dbReference type="InterPro" id="IPR029052">
    <property type="entry name" value="Metallo-depent_PP-like"/>
</dbReference>
<dbReference type="AlphaFoldDB" id="A0A554MWZ0"/>
<dbReference type="SUPFAM" id="SSF56300">
    <property type="entry name" value="Metallo-dependent phosphatases"/>
    <property type="match status" value="1"/>
</dbReference>
<dbReference type="PIRSF" id="PIRSF000883">
    <property type="entry name" value="Pesterase_MJ0912"/>
    <property type="match status" value="1"/>
</dbReference>
<keyword evidence="1" id="KW-0479">Metal-binding</keyword>
<dbReference type="EMBL" id="QMDX01000011">
    <property type="protein sequence ID" value="TSD09638.1"/>
    <property type="molecule type" value="Genomic_DNA"/>
</dbReference>
<dbReference type="Pfam" id="PF12850">
    <property type="entry name" value="Metallophos_2"/>
    <property type="match status" value="1"/>
</dbReference>
<comment type="cofactor">
    <cofactor evidence="1">
        <name>a divalent metal cation</name>
        <dbReference type="ChEBI" id="CHEBI:60240"/>
    </cofactor>
</comment>
<dbReference type="InParanoid" id="A0A554MWZ0"/>